<accession>A0ABS2R804</accession>
<dbReference type="InterPro" id="IPR039331">
    <property type="entry name" value="PAPs-like"/>
</dbReference>
<keyword evidence="1" id="KW-0732">Signal</keyword>
<dbReference type="InterPro" id="IPR016195">
    <property type="entry name" value="Pol/histidinol_Pase-like"/>
</dbReference>
<feature type="domain" description="Purple acid phosphatase N-terminal" evidence="5">
    <location>
        <begin position="501"/>
        <end position="597"/>
    </location>
</feature>
<evidence type="ECO:0000256" key="2">
    <source>
        <dbReference type="SAM" id="MobiDB-lite"/>
    </source>
</evidence>
<dbReference type="PANTHER" id="PTHR22953:SF153">
    <property type="entry name" value="PURPLE ACID PHOSPHATASE"/>
    <property type="match status" value="1"/>
</dbReference>
<dbReference type="SUPFAM" id="SSF49363">
    <property type="entry name" value="Purple acid phosphatase, N-terminal domain"/>
    <property type="match status" value="1"/>
</dbReference>
<evidence type="ECO:0000313" key="6">
    <source>
        <dbReference type="EMBL" id="MBM7715754.1"/>
    </source>
</evidence>
<feature type="domain" description="GLUG" evidence="4">
    <location>
        <begin position="1104"/>
        <end position="1128"/>
    </location>
</feature>
<dbReference type="SUPFAM" id="SSF56300">
    <property type="entry name" value="Metallo-dependent phosphatases"/>
    <property type="match status" value="1"/>
</dbReference>
<evidence type="ECO:0000313" key="7">
    <source>
        <dbReference type="Proteomes" id="UP000823485"/>
    </source>
</evidence>
<evidence type="ECO:0000259" key="3">
    <source>
        <dbReference type="Pfam" id="PF00149"/>
    </source>
</evidence>
<dbReference type="InterPro" id="IPR011493">
    <property type="entry name" value="GLUG"/>
</dbReference>
<evidence type="ECO:0000259" key="5">
    <source>
        <dbReference type="Pfam" id="PF16656"/>
    </source>
</evidence>
<dbReference type="InterPro" id="IPR004843">
    <property type="entry name" value="Calcineurin-like_PHP"/>
</dbReference>
<dbReference type="Pfam" id="PF16656">
    <property type="entry name" value="Pur_ac_phosph_N"/>
    <property type="match status" value="1"/>
</dbReference>
<dbReference type="RefSeq" id="WP_205179544.1">
    <property type="nucleotide sequence ID" value="NZ_JAFBFH010000018.1"/>
</dbReference>
<organism evidence="6 7">
    <name type="scientific">Siminovitchia thermophila</name>
    <dbReference type="NCBI Taxonomy" id="1245522"/>
    <lineage>
        <taxon>Bacteria</taxon>
        <taxon>Bacillati</taxon>
        <taxon>Bacillota</taxon>
        <taxon>Bacilli</taxon>
        <taxon>Bacillales</taxon>
        <taxon>Bacillaceae</taxon>
        <taxon>Siminovitchia</taxon>
    </lineage>
</organism>
<reference evidence="6 7" key="1">
    <citation type="submission" date="2021-01" db="EMBL/GenBank/DDBJ databases">
        <title>Genomic Encyclopedia of Type Strains, Phase IV (KMG-IV): sequencing the most valuable type-strain genomes for metagenomic binning, comparative biology and taxonomic classification.</title>
        <authorList>
            <person name="Goeker M."/>
        </authorList>
    </citation>
    <scope>NUCLEOTIDE SEQUENCE [LARGE SCALE GENOMIC DNA]</scope>
    <source>
        <strain evidence="6 7">DSM 105453</strain>
    </source>
</reference>
<dbReference type="PANTHER" id="PTHR22953">
    <property type="entry name" value="ACID PHOSPHATASE RELATED"/>
    <property type="match status" value="1"/>
</dbReference>
<sequence>MTYDKVKKHNTYKIVFFTILLSLFAQIMFVQQNEANAAKNENSRAEYLGMKLYRGEIHAHTSISDGVEFPKDAFEYVQKHTNHDFFGTTEHDVTFDISSGNDYLKRYQDSYSEEYKLTRKQHDDYNTDQFVTVPGIEVTWYDNAGHINLFNTEWFPRTYGKGATGQFGMGVLRYDLPTFYGRLSEDPDAIAQFNHPDAMRKGDFFGFKHITKEVDDRISLFEYKVSRYFNTYIQALDNGWHVSPTYSGDEHQANWAAHHPGLTGLWTEELTREGIYDALKNRRTYSSFDENFNLKYSANKKMMGSILPKDTKELDIHIDLLDPDKEDHIEKVTIYKNNGEIVKEYTDINSNTFTVDETVSSKNGEYFLVRVFQKDQDEIISAPIWIGEETAGTDYAPEITVEKELPGTVKLGDTVTIPNAAATDDSGENPSVKVEVFDSKGFVEVNDNRFTIKEYGEYFVRYYATDSNGNSRVKIERMVVDDKELDADKLLQEFSPVVHVGETDDAVGLNLVTDKVVKQSYVQYKEASETDWKKAKVVQADVSYFESAYGKDIDNSNYRILASHEANIDKLKKGTKYEYRYGVSKNGPWGPVNSFETVPDSDDTTIYVMGDLQVPDRNPESFSLFTDTLKMIRGKNPDGKLMLQVGDLVDKGGRADFWSDVFDHVYKDFDLLSANMAGNHEFMQDADASSFAHYFNTPKNGKGTFPETNYSFDYGDAHIAVINSMDLNKEQLKWLEEDMRSTDKKWKIVTGHFSYFGGSHSDDPGMSTDRALMSKKLQQLGVQLYIGGHDHVYKRSTIRDGKMDNSQEAMNLGTTHITMGSSGPKYYDNEAYFWDHIVYDENVPTGMILEANGESLTVKAYNQAGDTIDEFTIQQAENHIELSSVDVENGMFKGVGLLNHPGSLDKVTVIAAKYDQSGKKLLDSQIKEVELEQKGREQVIRFDEPMKFTDQNTVRLFVWDHFSNQRPVVPSMVVREAMEGEGTAENPYKIDSLEDMKKMAYYPDRHYVMTADIDGEGQSLQAIGSGDSPFSGVFDGNGHSITNVKITTPSGDQGAGLFNVNNGTIKNVAVLKANIDIHSNDIGILVDVNNGTVENSYTTGKITGQSNVGGLVGFSNGTIRNSYSTATVKAKEKQAGGLVGITNYFSLTENSYATGSVTVGSSNAGGISGYGYNDTTIQNNFAFNTSVITTSAANRIVGRIRSDQQAVLENNYAYDNMMVSKEGITKEDANNEKGLGKSREQMADQATFEKGLGWDFDHVWIWDEGAQRPLLKNNQEKVNENTEEPSLEKDENGSYIITSVQDLQMINLFPKADYILQNDLDFSGYTFTTLNIDSPFLGTFDGNGKIIKNMESKTGALFHLNGGTITNVGIENANVIGEEGAPQTGILVNVNNGTVENTYTTGKVVGKNTVGGIVGYSNATIRNSYSTADVTAQVSQAGGIVGITNGGSLTENVFATGAITAGTSNAGGITGYGYNGTIVRNTAALNKSITTNSRANRIVGRIYKGHIAVLENNLSYQGISMENEYVTTDSLTNERGLGKTKEEIENKDTYIQALGWDFASIWKWDPQNNRPALAFNEVTEEQPGEDVEEEPGEEAEGPALQKDDNGFYMIGTIEDLQELNQFPNEQYKLNKDLDFSNVANAAPLNSSNAFTGVFDGNGKKILHYTSKQGAFMDQNKGTIKNMGVVDAKVEAAGDNIGILINVNDGVIENSFTTGEVTGNSNVGGLVGYSNGQIRNSYSTAHVKATSKQAGGLVGITNTESITENSYAAGSVSAGSSNAGGISGYGYNETTLQNSVALNDMVNTISYANRIVGRVKAGHTATLVNNVANHHMTVSKEGVTNEAANNEKGLGKSIEQLASQQLYENGLGWDFNGTWTWDDVAKRPLLVANKEYIDPNSHPQRPSLEQNEDGYYMIKTAADFQVLNQFPNEKYIVNNDLDFTGQSFTVEKPFMGELNGNNKTIRHFHSNVGGLFQLNGGTIKNIGMIEAKIVGEKGAAQAGMVVNLNNGIVENVFSTGSITGDNTVGGIAGYSNGVIKNSYSHADVTANVSQAGGVAGITNAGSVTEKVYAAGSVTAKKSNAGGITGYGYNGTVVKSAIALNPSVTAGSHANRIVGRVFKGHTATLTNNFAVADMTVDQEAVTTESPTNEKGQSIDREGLASKTIYEETLEWDFQHVWHWDENRQLPVLKY</sequence>
<dbReference type="EMBL" id="JAFBFH010000018">
    <property type="protein sequence ID" value="MBM7715754.1"/>
    <property type="molecule type" value="Genomic_DNA"/>
</dbReference>
<dbReference type="Pfam" id="PF07581">
    <property type="entry name" value="Glug"/>
    <property type="match status" value="2"/>
</dbReference>
<protein>
    <recommendedName>
        <fullName evidence="8">Metallophosphoesterase</fullName>
    </recommendedName>
</protein>
<feature type="domain" description="GLUG" evidence="4">
    <location>
        <begin position="1718"/>
        <end position="1742"/>
    </location>
</feature>
<keyword evidence="7" id="KW-1185">Reference proteome</keyword>
<evidence type="ECO:0000256" key="1">
    <source>
        <dbReference type="ARBA" id="ARBA00022729"/>
    </source>
</evidence>
<comment type="caution">
    <text evidence="6">The sequence shown here is derived from an EMBL/GenBank/DDBJ whole genome shotgun (WGS) entry which is preliminary data.</text>
</comment>
<name>A0ABS2R804_9BACI</name>
<evidence type="ECO:0000259" key="4">
    <source>
        <dbReference type="Pfam" id="PF07581"/>
    </source>
</evidence>
<dbReference type="InterPro" id="IPR029052">
    <property type="entry name" value="Metallo-depent_PP-like"/>
</dbReference>
<dbReference type="Pfam" id="PF00149">
    <property type="entry name" value="Metallophos"/>
    <property type="match status" value="1"/>
</dbReference>
<dbReference type="Proteomes" id="UP000823485">
    <property type="component" value="Unassembled WGS sequence"/>
</dbReference>
<feature type="compositionally biased region" description="Acidic residues" evidence="2">
    <location>
        <begin position="1580"/>
        <end position="1596"/>
    </location>
</feature>
<dbReference type="InterPro" id="IPR008963">
    <property type="entry name" value="Purple_acid_Pase-like_N"/>
</dbReference>
<dbReference type="Gene3D" id="2.160.20.110">
    <property type="match status" value="4"/>
</dbReference>
<dbReference type="InterPro" id="IPR015914">
    <property type="entry name" value="PAPs_N"/>
</dbReference>
<dbReference type="SUPFAM" id="SSF89550">
    <property type="entry name" value="PHP domain-like"/>
    <property type="match status" value="1"/>
</dbReference>
<dbReference type="Gene3D" id="3.60.21.10">
    <property type="match status" value="1"/>
</dbReference>
<dbReference type="Gene3D" id="2.60.40.380">
    <property type="entry name" value="Purple acid phosphatase-like, N-terminal"/>
    <property type="match status" value="1"/>
</dbReference>
<feature type="domain" description="Calcineurin-like phosphoesterase" evidence="3">
    <location>
        <begin position="605"/>
        <end position="793"/>
    </location>
</feature>
<gene>
    <name evidence="6" type="ORF">JOC94_002743</name>
</gene>
<proteinExistence type="predicted"/>
<evidence type="ECO:0008006" key="8">
    <source>
        <dbReference type="Google" id="ProtNLM"/>
    </source>
</evidence>
<dbReference type="InterPro" id="IPR011050">
    <property type="entry name" value="Pectin_lyase_fold/virulence"/>
</dbReference>
<dbReference type="SUPFAM" id="SSF51126">
    <property type="entry name" value="Pectin lyase-like"/>
    <property type="match status" value="1"/>
</dbReference>
<dbReference type="Gene3D" id="3.20.20.140">
    <property type="entry name" value="Metal-dependent hydrolases"/>
    <property type="match status" value="1"/>
</dbReference>
<feature type="region of interest" description="Disordered" evidence="2">
    <location>
        <begin position="1580"/>
        <end position="1603"/>
    </location>
</feature>